<dbReference type="InterPro" id="IPR006442">
    <property type="entry name" value="Antitoxin_Phd/YefM"/>
</dbReference>
<gene>
    <name evidence="3" type="ORF">SAMN05444920_12942</name>
</gene>
<dbReference type="Gene3D" id="3.40.1620.10">
    <property type="entry name" value="YefM-like domain"/>
    <property type="match status" value="1"/>
</dbReference>
<evidence type="ECO:0000313" key="4">
    <source>
        <dbReference type="Proteomes" id="UP000236732"/>
    </source>
</evidence>
<dbReference type="Pfam" id="PF02604">
    <property type="entry name" value="PhdYeFM_antitox"/>
    <property type="match status" value="1"/>
</dbReference>
<name>A0A1H6F0H9_9ACTN</name>
<comment type="similarity">
    <text evidence="1 2">Belongs to the phD/YefM antitoxin family.</text>
</comment>
<keyword evidence="4" id="KW-1185">Reference proteome</keyword>
<reference evidence="3 4" key="1">
    <citation type="submission" date="2016-10" db="EMBL/GenBank/DDBJ databases">
        <authorList>
            <person name="de Groot N.N."/>
        </authorList>
    </citation>
    <scope>NUCLEOTIDE SEQUENCE [LARGE SCALE GENOMIC DNA]</scope>
    <source>
        <strain evidence="3 4">CGMCC 4.7037</strain>
    </source>
</reference>
<accession>A0A1H6F0H9</accession>
<dbReference type="SUPFAM" id="SSF143120">
    <property type="entry name" value="YefM-like"/>
    <property type="match status" value="1"/>
</dbReference>
<comment type="function">
    <text evidence="2">Antitoxin component of a type II toxin-antitoxin (TA) system.</text>
</comment>
<proteinExistence type="inferred from homology"/>
<protein>
    <recommendedName>
        <fullName evidence="2">Antitoxin</fullName>
    </recommendedName>
</protein>
<dbReference type="EMBL" id="FNVT01000029">
    <property type="protein sequence ID" value="SEH02706.1"/>
    <property type="molecule type" value="Genomic_DNA"/>
</dbReference>
<dbReference type="NCBIfam" id="TIGR01552">
    <property type="entry name" value="phd_fam"/>
    <property type="match status" value="1"/>
</dbReference>
<dbReference type="OrthoDB" id="557859at2"/>
<dbReference type="InterPro" id="IPR036165">
    <property type="entry name" value="YefM-like_sf"/>
</dbReference>
<dbReference type="Proteomes" id="UP000236732">
    <property type="component" value="Unassembled WGS sequence"/>
</dbReference>
<sequence>MKVMTATEASRSFATVLDEAEHGETIVVTRGGKQIAVIGPAPTAPGRMVKAFLARRAGTLDADFEADVAAAREAIDDEMRGTWPDA</sequence>
<dbReference type="RefSeq" id="WP_103963733.1">
    <property type="nucleotide sequence ID" value="NZ_FNVT01000029.1"/>
</dbReference>
<dbReference type="AlphaFoldDB" id="A0A1H6F0H9"/>
<evidence type="ECO:0000313" key="3">
    <source>
        <dbReference type="EMBL" id="SEH02706.1"/>
    </source>
</evidence>
<evidence type="ECO:0000256" key="1">
    <source>
        <dbReference type="ARBA" id="ARBA00009981"/>
    </source>
</evidence>
<organism evidence="3 4">
    <name type="scientific">Nonomuraea solani</name>
    <dbReference type="NCBI Taxonomy" id="1144553"/>
    <lineage>
        <taxon>Bacteria</taxon>
        <taxon>Bacillati</taxon>
        <taxon>Actinomycetota</taxon>
        <taxon>Actinomycetes</taxon>
        <taxon>Streptosporangiales</taxon>
        <taxon>Streptosporangiaceae</taxon>
        <taxon>Nonomuraea</taxon>
    </lineage>
</organism>
<evidence type="ECO:0000256" key="2">
    <source>
        <dbReference type="RuleBase" id="RU362080"/>
    </source>
</evidence>